<gene>
    <name evidence="1" type="ORF">mMyoMyo1_008412</name>
</gene>
<dbReference type="Proteomes" id="UP000527355">
    <property type="component" value="Unassembled WGS sequence"/>
</dbReference>
<dbReference type="EMBL" id="JABWUV010000011">
    <property type="protein sequence ID" value="KAF6319673.1"/>
    <property type="molecule type" value="Genomic_DNA"/>
</dbReference>
<sequence>MPPAVVFIRVHRGPQAGPAECGDGLCPPAEDRGSQAVCGSDVTARMPPSPAALGEAEVGQLDVEVLVEEQVLALEVPVDDVQVVAVLDGQGELVELLASIVFAQGSPAFDEVEEVALDPELHDDVDLAL</sequence>
<accession>A0A7J7V3I7</accession>
<comment type="caution">
    <text evidence="1">The sequence shown here is derived from an EMBL/GenBank/DDBJ whole genome shotgun (WGS) entry which is preliminary data.</text>
</comment>
<dbReference type="VEuPathDB" id="HostDB:LOC118665880"/>
<protein>
    <submittedName>
        <fullName evidence="1">Uncharacterized protein</fullName>
    </submittedName>
</protein>
<proteinExistence type="predicted"/>
<evidence type="ECO:0000313" key="1">
    <source>
        <dbReference type="EMBL" id="KAF6319673.1"/>
    </source>
</evidence>
<reference evidence="1 2" key="1">
    <citation type="journal article" date="2020" name="Nature">
        <title>Six reference-quality genomes reveal evolution of bat adaptations.</title>
        <authorList>
            <person name="Jebb D."/>
            <person name="Huang Z."/>
            <person name="Pippel M."/>
            <person name="Hughes G.M."/>
            <person name="Lavrichenko K."/>
            <person name="Devanna P."/>
            <person name="Winkler S."/>
            <person name="Jermiin L.S."/>
            <person name="Skirmuntt E.C."/>
            <person name="Katzourakis A."/>
            <person name="Burkitt-Gray L."/>
            <person name="Ray D.A."/>
            <person name="Sullivan K.A.M."/>
            <person name="Roscito J.G."/>
            <person name="Kirilenko B.M."/>
            <person name="Davalos L.M."/>
            <person name="Corthals A.P."/>
            <person name="Power M.L."/>
            <person name="Jones G."/>
            <person name="Ransome R.D."/>
            <person name="Dechmann D.K.N."/>
            <person name="Locatelli A.G."/>
            <person name="Puechmaille S.J."/>
            <person name="Fedrigo O."/>
            <person name="Jarvis E.D."/>
            <person name="Hiller M."/>
            <person name="Vernes S.C."/>
            <person name="Myers E.W."/>
            <person name="Teeling E.C."/>
        </authorList>
    </citation>
    <scope>NUCLEOTIDE SEQUENCE [LARGE SCALE GENOMIC DNA]</scope>
    <source>
        <strain evidence="1">MMyoMyo1</strain>
        <tissue evidence="1">Flight muscle</tissue>
    </source>
</reference>
<keyword evidence="2" id="KW-1185">Reference proteome</keyword>
<organism evidence="1 2">
    <name type="scientific">Myotis myotis</name>
    <name type="common">Greater mouse-eared bat</name>
    <name type="synonym">Vespertilio myotis</name>
    <dbReference type="NCBI Taxonomy" id="51298"/>
    <lineage>
        <taxon>Eukaryota</taxon>
        <taxon>Metazoa</taxon>
        <taxon>Chordata</taxon>
        <taxon>Craniata</taxon>
        <taxon>Vertebrata</taxon>
        <taxon>Euteleostomi</taxon>
        <taxon>Mammalia</taxon>
        <taxon>Eutheria</taxon>
        <taxon>Laurasiatheria</taxon>
        <taxon>Chiroptera</taxon>
        <taxon>Yangochiroptera</taxon>
        <taxon>Vespertilionidae</taxon>
        <taxon>Myotis</taxon>
    </lineage>
</organism>
<dbReference type="AlphaFoldDB" id="A0A7J7V3I7"/>
<name>A0A7J7V3I7_MYOMY</name>
<evidence type="ECO:0000313" key="2">
    <source>
        <dbReference type="Proteomes" id="UP000527355"/>
    </source>
</evidence>